<evidence type="ECO:0000313" key="12">
    <source>
        <dbReference type="EMBL" id="EDP45387.1"/>
    </source>
</evidence>
<keyword evidence="8" id="KW-0961">Cell wall biogenesis/degradation</keyword>
<dbReference type="InterPro" id="IPR000757">
    <property type="entry name" value="Beta-glucanase-like"/>
</dbReference>
<dbReference type="InterPro" id="IPR013320">
    <property type="entry name" value="ConA-like_dom_sf"/>
</dbReference>
<dbReference type="VEuPathDB" id="FungiDB:MGL_0376"/>
<evidence type="ECO:0000256" key="5">
    <source>
        <dbReference type="ARBA" id="ARBA00022989"/>
    </source>
</evidence>
<evidence type="ECO:0000256" key="2">
    <source>
        <dbReference type="ARBA" id="ARBA00010962"/>
    </source>
</evidence>
<dbReference type="SUPFAM" id="SSF49899">
    <property type="entry name" value="Concanavalin A-like lectins/glucanases"/>
    <property type="match status" value="1"/>
</dbReference>
<evidence type="ECO:0000256" key="6">
    <source>
        <dbReference type="ARBA" id="ARBA00023136"/>
    </source>
</evidence>
<dbReference type="InParanoid" id="A8PT68"/>
<sequence>MRSYGDLRDEATTELSQEWRNSFSDDGAWESAEDLTDSHAYISTVPPSMQHNMSQDLEAGVTVGSTPASRRKTLSQSAENSSFLDHSSVKKRPISTQTYQPRSRGMVVLHPMQAEPDDYLHIPDKNVDAHSYRPTWRGCVNVMTIAIIALALLMLFVGYPIIANFSGTFNKGKNSYLTDVKPQPLPIRGLIDPDTPKEAYTKKVATDGTDWELVFSDEFEKEGRTFWPGDDPFWEGGNFYYKATFDYEWYTPEAMVTKDGKLFITMDQYNEHNTHFRSGMLQSWNKFCFQGGYIEASVILPAKPSTQGYWPGFWLMGNLGRPGFLASTEGLWPYAYESCDLGILPYQQNSDRDGPKAALHAKTFGKTHNISSLPGMRFPSCTCADQDHPGPDRKTARSAPELDIYEIQVSDGRSQASQSYQVAPFDANYKWYGNSSSYHIYDSDITKRNPWSGGETQEALSCVTRVPDSAFFGTDAKPTIIGVEYDPDFDNQGNGYITWYMDGKPSWTLYQGALSPDEKTQISWRTFPKEPMSIIINLGISSGFQDIDWDDIQFPAHLAVEHVRVYQKPGSKRVSCDPSDHPTADYIKRNQDLYYNNNLTSFLNSSHHMMWPKNDYKDGC</sequence>
<dbReference type="GO" id="GO:0005886">
    <property type="term" value="C:plasma membrane"/>
    <property type="evidence" value="ECO:0007669"/>
    <property type="project" value="TreeGrafter"/>
</dbReference>
<dbReference type="GO" id="GO:0006078">
    <property type="term" value="P:(1-&gt;6)-beta-D-glucan biosynthetic process"/>
    <property type="evidence" value="ECO:0007669"/>
    <property type="project" value="TreeGrafter"/>
</dbReference>
<name>A8PT68_MALGO</name>
<dbReference type="Pfam" id="PF03935">
    <property type="entry name" value="SKN1_KRE6_Sbg1"/>
    <property type="match status" value="1"/>
</dbReference>
<feature type="transmembrane region" description="Helical" evidence="10">
    <location>
        <begin position="140"/>
        <end position="162"/>
    </location>
</feature>
<dbReference type="RefSeq" id="XP_001732601.1">
    <property type="nucleotide sequence ID" value="XM_001732549.1"/>
</dbReference>
<dbReference type="GO" id="GO:0015926">
    <property type="term" value="F:glucosidase activity"/>
    <property type="evidence" value="ECO:0007669"/>
    <property type="project" value="TreeGrafter"/>
</dbReference>
<feature type="region of interest" description="Disordered" evidence="9">
    <location>
        <begin position="61"/>
        <end position="97"/>
    </location>
</feature>
<keyword evidence="3 10" id="KW-0812">Transmembrane</keyword>
<evidence type="ECO:0000256" key="8">
    <source>
        <dbReference type="ARBA" id="ARBA00023316"/>
    </source>
</evidence>
<dbReference type="AlphaFoldDB" id="A8PT68"/>
<evidence type="ECO:0000256" key="4">
    <source>
        <dbReference type="ARBA" id="ARBA00022968"/>
    </source>
</evidence>
<dbReference type="EMBL" id="AAYY01000001">
    <property type="protein sequence ID" value="EDP45387.1"/>
    <property type="molecule type" value="Genomic_DNA"/>
</dbReference>
<dbReference type="PANTHER" id="PTHR31361:SF15">
    <property type="entry name" value="GH16 DOMAIN-CONTAINING PROTEIN"/>
    <property type="match status" value="1"/>
</dbReference>
<keyword evidence="7" id="KW-0325">Glycoprotein</keyword>
<accession>A8PT68</accession>
<evidence type="ECO:0000256" key="10">
    <source>
        <dbReference type="SAM" id="Phobius"/>
    </source>
</evidence>
<keyword evidence="5 10" id="KW-1133">Transmembrane helix</keyword>
<dbReference type="Gene3D" id="2.60.120.200">
    <property type="match status" value="1"/>
</dbReference>
<reference evidence="12 13" key="1">
    <citation type="journal article" date="2007" name="Proc. Natl. Acad. Sci. U.S.A.">
        <title>Dandruff-associated Malassezia genomes reveal convergent and divergent virulence traits shared with plant and human fungal pathogens.</title>
        <authorList>
            <person name="Xu J."/>
            <person name="Saunders C.W."/>
            <person name="Hu P."/>
            <person name="Grant R.A."/>
            <person name="Boekhout T."/>
            <person name="Kuramae E.E."/>
            <person name="Kronstad J.W."/>
            <person name="Deangelis Y.M."/>
            <person name="Reeder N.L."/>
            <person name="Johnstone K.R."/>
            <person name="Leland M."/>
            <person name="Fieno A.M."/>
            <person name="Begley W.M."/>
            <person name="Sun Y."/>
            <person name="Lacey M.P."/>
            <person name="Chaudhary T."/>
            <person name="Keough T."/>
            <person name="Chu L."/>
            <person name="Sears R."/>
            <person name="Yuan B."/>
            <person name="Dawson T.L.Jr."/>
        </authorList>
    </citation>
    <scope>NUCLEOTIDE SEQUENCE [LARGE SCALE GENOMIC DNA]</scope>
    <source>
        <strain evidence="13">ATCC MYA-4612 / CBS 7966</strain>
    </source>
</reference>
<dbReference type="OMA" id="RCITERK"/>
<dbReference type="FunFam" id="2.60.120.200:FF:000140">
    <property type="entry name" value="Beta-glucan synthesis-associated protein"/>
    <property type="match status" value="1"/>
</dbReference>
<evidence type="ECO:0000313" key="13">
    <source>
        <dbReference type="Proteomes" id="UP000008837"/>
    </source>
</evidence>
<dbReference type="InterPro" id="IPR005629">
    <property type="entry name" value="Skn1/Kre6/Sbg1"/>
</dbReference>
<comment type="subcellular location">
    <subcellularLocation>
        <location evidence="1">Membrane</location>
        <topology evidence="1">Single-pass type II membrane protein</topology>
    </subcellularLocation>
</comment>
<dbReference type="Proteomes" id="UP000008837">
    <property type="component" value="Unassembled WGS sequence"/>
</dbReference>
<feature type="domain" description="GH16" evidence="11">
    <location>
        <begin position="178"/>
        <end position="571"/>
    </location>
</feature>
<dbReference type="PANTHER" id="PTHR31361">
    <property type="entry name" value="BETA-GLUCAN SYNTHESIS-ASSOCIATED PROTEIN KRE6-RELATED"/>
    <property type="match status" value="1"/>
</dbReference>
<keyword evidence="6 10" id="KW-0472">Membrane</keyword>
<dbReference type="GeneID" id="5856907"/>
<protein>
    <recommendedName>
        <fullName evidence="11">GH16 domain-containing protein</fullName>
    </recommendedName>
</protein>
<dbReference type="PROSITE" id="PS51762">
    <property type="entry name" value="GH16_2"/>
    <property type="match status" value="1"/>
</dbReference>
<dbReference type="OrthoDB" id="412647at2759"/>
<feature type="compositionally biased region" description="Polar residues" evidence="9">
    <location>
        <begin position="63"/>
        <end position="85"/>
    </location>
</feature>
<proteinExistence type="inferred from homology"/>
<gene>
    <name evidence="12" type="ORF">MGL_0376</name>
</gene>
<evidence type="ECO:0000256" key="1">
    <source>
        <dbReference type="ARBA" id="ARBA00004606"/>
    </source>
</evidence>
<dbReference type="STRING" id="425265.A8PT68"/>
<keyword evidence="4" id="KW-0735">Signal-anchor</keyword>
<organism evidence="12 13">
    <name type="scientific">Malassezia globosa (strain ATCC MYA-4612 / CBS 7966)</name>
    <name type="common">Dandruff-associated fungus</name>
    <dbReference type="NCBI Taxonomy" id="425265"/>
    <lineage>
        <taxon>Eukaryota</taxon>
        <taxon>Fungi</taxon>
        <taxon>Dikarya</taxon>
        <taxon>Basidiomycota</taxon>
        <taxon>Ustilaginomycotina</taxon>
        <taxon>Malasseziomycetes</taxon>
        <taxon>Malasseziales</taxon>
        <taxon>Malasseziaceae</taxon>
        <taxon>Malassezia</taxon>
    </lineage>
</organism>
<dbReference type="CDD" id="cd02180">
    <property type="entry name" value="GH16_fungal_KRE6_glucanase"/>
    <property type="match status" value="1"/>
</dbReference>
<comment type="similarity">
    <text evidence="2">Belongs to the SKN1/KRE6 family.</text>
</comment>
<evidence type="ECO:0000256" key="9">
    <source>
        <dbReference type="SAM" id="MobiDB-lite"/>
    </source>
</evidence>
<dbReference type="GO" id="GO:0031505">
    <property type="term" value="P:fungal-type cell wall organization"/>
    <property type="evidence" value="ECO:0007669"/>
    <property type="project" value="UniProtKB-ARBA"/>
</dbReference>
<evidence type="ECO:0000256" key="3">
    <source>
        <dbReference type="ARBA" id="ARBA00022692"/>
    </source>
</evidence>
<keyword evidence="13" id="KW-1185">Reference proteome</keyword>
<evidence type="ECO:0000256" key="7">
    <source>
        <dbReference type="ARBA" id="ARBA00023180"/>
    </source>
</evidence>
<evidence type="ECO:0000259" key="11">
    <source>
        <dbReference type="PROSITE" id="PS51762"/>
    </source>
</evidence>
<comment type="caution">
    <text evidence="12">The sequence shown here is derived from an EMBL/GenBank/DDBJ whole genome shotgun (WGS) entry which is preliminary data.</text>
</comment>
<dbReference type="GO" id="GO:0005789">
    <property type="term" value="C:endoplasmic reticulum membrane"/>
    <property type="evidence" value="ECO:0007669"/>
    <property type="project" value="TreeGrafter"/>
</dbReference>
<dbReference type="KEGG" id="mgl:MGL_0376"/>